<dbReference type="CTD" id="20201316"/>
<dbReference type="GeneID" id="20201316"/>
<accession>T1EXL6</accession>
<reference evidence="1 3" key="2">
    <citation type="journal article" date="2013" name="Nature">
        <title>Insights into bilaterian evolution from three spiralian genomes.</title>
        <authorList>
            <person name="Simakov O."/>
            <person name="Marletaz F."/>
            <person name="Cho S.J."/>
            <person name="Edsinger-Gonzales E."/>
            <person name="Havlak P."/>
            <person name="Hellsten U."/>
            <person name="Kuo D.H."/>
            <person name="Larsson T."/>
            <person name="Lv J."/>
            <person name="Arendt D."/>
            <person name="Savage R."/>
            <person name="Osoegawa K."/>
            <person name="de Jong P."/>
            <person name="Grimwood J."/>
            <person name="Chapman J.A."/>
            <person name="Shapiro H."/>
            <person name="Aerts A."/>
            <person name="Otillar R.P."/>
            <person name="Terry A.Y."/>
            <person name="Boore J.L."/>
            <person name="Grigoriev I.V."/>
            <person name="Lindberg D.R."/>
            <person name="Seaver E.C."/>
            <person name="Weisblat D.A."/>
            <person name="Putnam N.H."/>
            <person name="Rokhsar D.S."/>
        </authorList>
    </citation>
    <scope>NUCLEOTIDE SEQUENCE</scope>
</reference>
<evidence type="ECO:0000313" key="1">
    <source>
        <dbReference type="EMBL" id="ESN90359.1"/>
    </source>
</evidence>
<dbReference type="RefSeq" id="XP_009031308.1">
    <property type="nucleotide sequence ID" value="XM_009033060.1"/>
</dbReference>
<dbReference type="EMBL" id="KB097753">
    <property type="protein sequence ID" value="ESN90359.1"/>
    <property type="molecule type" value="Genomic_DNA"/>
</dbReference>
<dbReference type="HOGENOM" id="CLU_1628879_0_0_1"/>
<protein>
    <submittedName>
        <fullName evidence="1 2">Uncharacterized protein</fullName>
    </submittedName>
</protein>
<keyword evidence="3" id="KW-1185">Reference proteome</keyword>
<dbReference type="InParanoid" id="T1EXL6"/>
<evidence type="ECO:0000313" key="2">
    <source>
        <dbReference type="EnsemblMetazoa" id="HelroP166017"/>
    </source>
</evidence>
<dbReference type="EnsemblMetazoa" id="HelroT166017">
    <property type="protein sequence ID" value="HelroP166017"/>
    <property type="gene ID" value="HelroG166017"/>
</dbReference>
<sequence length="163" mass="19022">MQRTNRLEALVLAPLTRASVFIWFKFGQGHGRVMQGPFSCFVFYALHEINLLEKIFGPAKYPVKIEVYSSSTIFKDQRALFFQFRIGSLKSLYWKKSRQMNMERGESTGEPPVKKCRGFPVAHNQLFDGRHFIRGQSDPDRGGVEREMGRRWMVGMRRKRSGR</sequence>
<organism evidence="2 3">
    <name type="scientific">Helobdella robusta</name>
    <name type="common">Californian leech</name>
    <dbReference type="NCBI Taxonomy" id="6412"/>
    <lineage>
        <taxon>Eukaryota</taxon>
        <taxon>Metazoa</taxon>
        <taxon>Spiralia</taxon>
        <taxon>Lophotrochozoa</taxon>
        <taxon>Annelida</taxon>
        <taxon>Clitellata</taxon>
        <taxon>Hirudinea</taxon>
        <taxon>Rhynchobdellida</taxon>
        <taxon>Glossiphoniidae</taxon>
        <taxon>Helobdella</taxon>
    </lineage>
</organism>
<reference evidence="2" key="3">
    <citation type="submission" date="2015-06" db="UniProtKB">
        <authorList>
            <consortium name="EnsemblMetazoa"/>
        </authorList>
    </citation>
    <scope>IDENTIFICATION</scope>
</reference>
<proteinExistence type="predicted"/>
<dbReference type="AlphaFoldDB" id="T1EXL6"/>
<evidence type="ECO:0000313" key="3">
    <source>
        <dbReference type="Proteomes" id="UP000015101"/>
    </source>
</evidence>
<dbReference type="EMBL" id="AMQM01002243">
    <property type="status" value="NOT_ANNOTATED_CDS"/>
    <property type="molecule type" value="Genomic_DNA"/>
</dbReference>
<gene>
    <name evidence="2" type="primary">20201316</name>
    <name evidence="1" type="ORF">HELRODRAFT_166017</name>
</gene>
<reference evidence="3" key="1">
    <citation type="submission" date="2012-12" db="EMBL/GenBank/DDBJ databases">
        <authorList>
            <person name="Hellsten U."/>
            <person name="Grimwood J."/>
            <person name="Chapman J.A."/>
            <person name="Shapiro H."/>
            <person name="Aerts A."/>
            <person name="Otillar R.P."/>
            <person name="Terry A.Y."/>
            <person name="Boore J.L."/>
            <person name="Simakov O."/>
            <person name="Marletaz F."/>
            <person name="Cho S.-J."/>
            <person name="Edsinger-Gonzales E."/>
            <person name="Havlak P."/>
            <person name="Kuo D.-H."/>
            <person name="Larsson T."/>
            <person name="Lv J."/>
            <person name="Arendt D."/>
            <person name="Savage R."/>
            <person name="Osoegawa K."/>
            <person name="de Jong P."/>
            <person name="Lindberg D.R."/>
            <person name="Seaver E.C."/>
            <person name="Weisblat D.A."/>
            <person name="Putnam N.H."/>
            <person name="Grigoriev I.V."/>
            <person name="Rokhsar D.S."/>
        </authorList>
    </citation>
    <scope>NUCLEOTIDE SEQUENCE</scope>
</reference>
<dbReference type="KEGG" id="hro:HELRODRAFT_166017"/>
<name>T1EXL6_HELRO</name>
<dbReference type="Proteomes" id="UP000015101">
    <property type="component" value="Unassembled WGS sequence"/>
</dbReference>